<evidence type="ECO:0000313" key="2">
    <source>
        <dbReference type="EMBL" id="TDT32777.1"/>
    </source>
</evidence>
<reference evidence="2 3" key="1">
    <citation type="submission" date="2019-03" db="EMBL/GenBank/DDBJ databases">
        <title>Genomic Encyclopedia of Archaeal and Bacterial Type Strains, Phase II (KMG-II): from individual species to whole genera.</title>
        <authorList>
            <person name="Goeker M."/>
        </authorList>
    </citation>
    <scope>NUCLEOTIDE SEQUENCE [LARGE SCALE GENOMIC DNA]</scope>
    <source>
        <strain evidence="2 3">DSM 24323</strain>
    </source>
</reference>
<evidence type="ECO:0000259" key="1">
    <source>
        <dbReference type="SMART" id="SM00849"/>
    </source>
</evidence>
<name>A0A4R7J8C6_9ACTN</name>
<keyword evidence="3" id="KW-1185">Reference proteome</keyword>
<dbReference type="InterPro" id="IPR050114">
    <property type="entry name" value="UPF0173_UPF0282_UlaG_hydrolase"/>
</dbReference>
<proteinExistence type="predicted"/>
<organism evidence="2 3">
    <name type="scientific">Naumannella halotolerans</name>
    <dbReference type="NCBI Taxonomy" id="993414"/>
    <lineage>
        <taxon>Bacteria</taxon>
        <taxon>Bacillati</taxon>
        <taxon>Actinomycetota</taxon>
        <taxon>Actinomycetes</taxon>
        <taxon>Propionibacteriales</taxon>
        <taxon>Propionibacteriaceae</taxon>
        <taxon>Naumannella</taxon>
    </lineage>
</organism>
<evidence type="ECO:0000313" key="3">
    <source>
        <dbReference type="Proteomes" id="UP000295371"/>
    </source>
</evidence>
<dbReference type="InterPro" id="IPR036866">
    <property type="entry name" value="RibonucZ/Hydroxyglut_hydro"/>
</dbReference>
<dbReference type="Proteomes" id="UP000295371">
    <property type="component" value="Unassembled WGS sequence"/>
</dbReference>
<gene>
    <name evidence="2" type="ORF">CLV29_0365</name>
</gene>
<comment type="caution">
    <text evidence="2">The sequence shown here is derived from an EMBL/GenBank/DDBJ whole genome shotgun (WGS) entry which is preliminary data.</text>
</comment>
<dbReference type="SUPFAM" id="SSF56281">
    <property type="entry name" value="Metallo-hydrolase/oxidoreductase"/>
    <property type="match status" value="1"/>
</dbReference>
<dbReference type="Pfam" id="PF13483">
    <property type="entry name" value="Lactamase_B_3"/>
    <property type="match status" value="1"/>
</dbReference>
<dbReference type="AlphaFoldDB" id="A0A4R7J8C6"/>
<dbReference type="InterPro" id="IPR001279">
    <property type="entry name" value="Metallo-B-lactamas"/>
</dbReference>
<dbReference type="PANTHER" id="PTHR43546:SF3">
    <property type="entry name" value="UPF0173 METAL-DEPENDENT HYDROLASE MJ1163"/>
    <property type="match status" value="1"/>
</dbReference>
<accession>A0A4R7J8C6</accession>
<dbReference type="RefSeq" id="WP_133753374.1">
    <property type="nucleotide sequence ID" value="NZ_SOAW01000001.1"/>
</dbReference>
<sequence length="213" mass="23027">MKITHLGHSAVLVESSTGRLLIDPGNFSDRWTDLTELDAVLITHQHPDHIDAERLPRLLTANPQATVLTEPQTAGAYEFLAGRAEPMPAGSAAELAGFDIRTVGGVHAEIHRDIPLIGNTGFVITADATTLFHPGDSLAAVPRGIDLLALPVMGPWSAMKEQIDFVRAVGAPAAFGIHDGLINDRYWGLLGGRLQELTETRFEDWREAGEVEL</sequence>
<feature type="domain" description="Metallo-beta-lactamase" evidence="1">
    <location>
        <begin position="7"/>
        <end position="178"/>
    </location>
</feature>
<dbReference type="EMBL" id="SOAW01000001">
    <property type="protein sequence ID" value="TDT32777.1"/>
    <property type="molecule type" value="Genomic_DNA"/>
</dbReference>
<dbReference type="PANTHER" id="PTHR43546">
    <property type="entry name" value="UPF0173 METAL-DEPENDENT HYDROLASE MJ1163-RELATED"/>
    <property type="match status" value="1"/>
</dbReference>
<dbReference type="SMART" id="SM00849">
    <property type="entry name" value="Lactamase_B"/>
    <property type="match status" value="1"/>
</dbReference>
<dbReference type="Gene3D" id="3.60.15.10">
    <property type="entry name" value="Ribonuclease Z/Hydroxyacylglutathione hydrolase-like"/>
    <property type="match status" value="1"/>
</dbReference>
<dbReference type="OrthoDB" id="3190691at2"/>
<protein>
    <submittedName>
        <fullName evidence="2">L-ascorbate metabolism protein UlaG (Beta-lactamase superfamily)</fullName>
    </submittedName>
</protein>